<dbReference type="InterPro" id="IPR000198">
    <property type="entry name" value="RhoGAP_dom"/>
</dbReference>
<proteinExistence type="predicted"/>
<feature type="region of interest" description="Disordered" evidence="1">
    <location>
        <begin position="392"/>
        <end position="419"/>
    </location>
</feature>
<feature type="compositionally biased region" description="Polar residues" evidence="1">
    <location>
        <begin position="333"/>
        <end position="352"/>
    </location>
</feature>
<dbReference type="VEuPathDB" id="FungiDB:CJJ07_004959"/>
<evidence type="ECO:0000256" key="1">
    <source>
        <dbReference type="SAM" id="MobiDB-lite"/>
    </source>
</evidence>
<dbReference type="STRING" id="498019.A0A2H0ZY86"/>
<reference evidence="3" key="2">
    <citation type="submission" date="2017-11" db="EMBL/GenBank/DDBJ databases">
        <title>Candida auris genome assembly and annotation.</title>
        <authorList>
            <person name="Munoz J.F."/>
            <person name="Gade L.G."/>
            <person name="Chow N.A."/>
            <person name="Litvintseva A.P."/>
            <person name="Loparev V.N."/>
            <person name="Cuomo C.A."/>
        </authorList>
    </citation>
    <scope>NUCLEOTIDE SEQUENCE</scope>
    <source>
        <strain evidence="3">B8441</strain>
    </source>
</reference>
<evidence type="ECO:0000259" key="2">
    <source>
        <dbReference type="PROSITE" id="PS50238"/>
    </source>
</evidence>
<dbReference type="OMA" id="VHHREER"/>
<dbReference type="VEuPathDB" id="FungiDB:B9J08_001709"/>
<dbReference type="SUPFAM" id="SSF48350">
    <property type="entry name" value="GTPase activation domain, GAP"/>
    <property type="match status" value="1"/>
</dbReference>
<feature type="region of interest" description="Disordered" evidence="1">
    <location>
        <begin position="325"/>
        <end position="352"/>
    </location>
</feature>
<dbReference type="VEuPathDB" id="FungiDB:CJI97_002371"/>
<dbReference type="AlphaFoldDB" id="A0A2H0ZY86"/>
<sequence length="500" mass="56065">MSPPPSMPYTVVEVDRLQVSVPSILDDCFEFILDQGLTKGIFRVSGSVRRMKIISSDYSQYKTWLYDEKKPAVHDVCGIIKKYLGEYLDTMHGLFNPQSLTLLRRQFNAHRRTGSDCSIDSYKSANTSFGSSSLSSVPESDEEESSSKSVRDPNVLLDSIAHTLVTKNITSKNNFFIYLLYKLKQLSQHKEATSMTIDNSSIIFQPYIFNTANVSDLRPLQDLLTFLVVHFDQLLQKYQCYISILGGLEELDLDNISVSSSEGHAVSPATVYSDNSYTPRHNQNFSEGNPKRKSSLSQRFSVFLDSYHLPANRSKRLSFNFSSKQNLEDKAGSSDNLRNSSHQASSMDTDFASSNEAENFAVKSYSRTSGDILTPPADDSLGFNTNQQTTKYLQPNVQSQVSKRPPSAQKKSNNSKRRSLITLFKSSSSVYDNEQFSKEELSVPSPAPSPRTPVEGEFSFLKSKHAASLDNLIPDSNVKMADDWKPVGRNLSLRLRGRKC</sequence>
<evidence type="ECO:0000313" key="4">
    <source>
        <dbReference type="EMBL" id="QWW22746.1"/>
    </source>
</evidence>
<feature type="region of interest" description="Disordered" evidence="1">
    <location>
        <begin position="128"/>
        <end position="150"/>
    </location>
</feature>
<dbReference type="SMART" id="SM00324">
    <property type="entry name" value="RhoGAP"/>
    <property type="match status" value="1"/>
</dbReference>
<feature type="compositionally biased region" description="Polar residues" evidence="1">
    <location>
        <begin position="392"/>
        <end position="402"/>
    </location>
</feature>
<dbReference type="PROSITE" id="PS50238">
    <property type="entry name" value="RHOGAP"/>
    <property type="match status" value="1"/>
</dbReference>
<dbReference type="InterPro" id="IPR008936">
    <property type="entry name" value="Rho_GTPase_activation_prot"/>
</dbReference>
<feature type="compositionally biased region" description="Polar residues" evidence="1">
    <location>
        <begin position="270"/>
        <end position="287"/>
    </location>
</feature>
<protein>
    <recommendedName>
        <fullName evidence="2">Rho-GAP domain-containing protein</fullName>
    </recommendedName>
</protein>
<evidence type="ECO:0000313" key="3">
    <source>
        <dbReference type="EMBL" id="PIS55605.1"/>
    </source>
</evidence>
<dbReference type="EMBL" id="CP076749">
    <property type="protein sequence ID" value="QWW22746.1"/>
    <property type="molecule type" value="Genomic_DNA"/>
</dbReference>
<dbReference type="Proteomes" id="UP000825438">
    <property type="component" value="Chromosome I"/>
</dbReference>
<gene>
    <name evidence="3" type="ORF">B9J08_001709</name>
    <name evidence="4" type="ORF">CA7LBN_001493</name>
</gene>
<organism evidence="3">
    <name type="scientific">Candidozyma auris</name>
    <name type="common">Yeast</name>
    <name type="synonym">Candida auris</name>
    <dbReference type="NCBI Taxonomy" id="498019"/>
    <lineage>
        <taxon>Eukaryota</taxon>
        <taxon>Fungi</taxon>
        <taxon>Dikarya</taxon>
        <taxon>Ascomycota</taxon>
        <taxon>Saccharomycotina</taxon>
        <taxon>Pichiomycetes</taxon>
        <taxon>Metschnikowiaceae</taxon>
        <taxon>Candidozyma</taxon>
    </lineage>
</organism>
<dbReference type="EMBL" id="PEKT02000004">
    <property type="protein sequence ID" value="PIS55605.1"/>
    <property type="molecule type" value="Genomic_DNA"/>
</dbReference>
<dbReference type="Gene3D" id="1.10.555.10">
    <property type="entry name" value="Rho GTPase activation protein"/>
    <property type="match status" value="1"/>
</dbReference>
<name>A0A2H0ZY86_CANAR</name>
<dbReference type="GO" id="GO:0007165">
    <property type="term" value="P:signal transduction"/>
    <property type="evidence" value="ECO:0007669"/>
    <property type="project" value="InterPro"/>
</dbReference>
<dbReference type="VEuPathDB" id="FungiDB:CJI96_0000173"/>
<dbReference type="VEuPathDB" id="FungiDB:CJJ09_001767"/>
<feature type="region of interest" description="Disordered" evidence="1">
    <location>
        <begin position="266"/>
        <end position="293"/>
    </location>
</feature>
<feature type="domain" description="Rho-GAP" evidence="2">
    <location>
        <begin position="12"/>
        <end position="235"/>
    </location>
</feature>
<reference evidence="3" key="1">
    <citation type="journal article" date="2017" name="Clin. Infect. Dis.">
        <title>Simultaneous emergence of multidrug-resistant Candida auris on 3 continents confirmed by whole-genome sequencing and epidemiological analyses.</title>
        <authorList>
            <person name="Lockhart S.R."/>
            <person name="Etienne K.A."/>
            <person name="Vallabhaneni S."/>
            <person name="Farooqi J."/>
            <person name="Chowdhary A."/>
            <person name="Govender N.P."/>
            <person name="Colombo A.L."/>
            <person name="Calvo B."/>
            <person name="Cuomo C.A."/>
            <person name="Desjardins C.A."/>
            <person name="Berkow E.L."/>
            <person name="Castanheira M."/>
            <person name="Magobo R.E."/>
            <person name="Jabeen K."/>
            <person name="Asghar R.J."/>
            <person name="Meis J.F."/>
            <person name="Jackson B."/>
            <person name="Chiller T."/>
            <person name="Litvintseva A.P."/>
        </authorList>
    </citation>
    <scope>NUCLEOTIDE SEQUENCE [LARGE SCALE GENOMIC DNA]</scope>
    <source>
        <strain evidence="3">B8441</strain>
    </source>
</reference>
<reference evidence="4" key="3">
    <citation type="submission" date="2021-06" db="EMBL/GenBank/DDBJ databases">
        <title>Candida auris outbreak in lebanese hospital.</title>
        <authorList>
            <person name="Finianos M."/>
        </authorList>
    </citation>
    <scope>NUCLEOTIDE SEQUENCE</scope>
    <source>
        <strain evidence="4">CA7LBN</strain>
    </source>
</reference>
<accession>A0A2H0ZY86</accession>
<dbReference type="Pfam" id="PF00620">
    <property type="entry name" value="RhoGAP"/>
    <property type="match status" value="1"/>
</dbReference>
<feature type="compositionally biased region" description="Low complexity" evidence="1">
    <location>
        <begin position="128"/>
        <end position="138"/>
    </location>
</feature>